<protein>
    <submittedName>
        <fullName evidence="1">Uncharacterized protein</fullName>
    </submittedName>
</protein>
<evidence type="ECO:0000313" key="1">
    <source>
        <dbReference type="EMBL" id="CAD8204361.1"/>
    </source>
</evidence>
<organism evidence="1 2">
    <name type="scientific">Paramecium octaurelia</name>
    <dbReference type="NCBI Taxonomy" id="43137"/>
    <lineage>
        <taxon>Eukaryota</taxon>
        <taxon>Sar</taxon>
        <taxon>Alveolata</taxon>
        <taxon>Ciliophora</taxon>
        <taxon>Intramacronucleata</taxon>
        <taxon>Oligohymenophorea</taxon>
        <taxon>Peniculida</taxon>
        <taxon>Parameciidae</taxon>
        <taxon>Paramecium</taxon>
    </lineage>
</organism>
<reference evidence="1" key="1">
    <citation type="submission" date="2021-01" db="EMBL/GenBank/DDBJ databases">
        <authorList>
            <consortium name="Genoscope - CEA"/>
            <person name="William W."/>
        </authorList>
    </citation>
    <scope>NUCLEOTIDE SEQUENCE</scope>
</reference>
<name>A0A8S1XSU5_PAROT</name>
<accession>A0A8S1XSU5</accession>
<dbReference type="Proteomes" id="UP000683925">
    <property type="component" value="Unassembled WGS sequence"/>
</dbReference>
<dbReference type="EMBL" id="CAJJDP010000133">
    <property type="protein sequence ID" value="CAD8204361.1"/>
    <property type="molecule type" value="Genomic_DNA"/>
</dbReference>
<keyword evidence="2" id="KW-1185">Reference proteome</keyword>
<proteinExistence type="predicted"/>
<comment type="caution">
    <text evidence="1">The sequence shown here is derived from an EMBL/GenBank/DDBJ whole genome shotgun (WGS) entry which is preliminary data.</text>
</comment>
<sequence length="101" mass="11888">MSEYRTRRNQYKQSTVFQYGYPIPKQCWIEYKHLIEYFETYSPFDLVSQGKQISHSNSISITNQIGITFTIGKKIHSIRFWEQEGVSIRMAKGECQGIPKS</sequence>
<dbReference type="AlphaFoldDB" id="A0A8S1XSU5"/>
<evidence type="ECO:0000313" key="2">
    <source>
        <dbReference type="Proteomes" id="UP000683925"/>
    </source>
</evidence>
<gene>
    <name evidence="1" type="ORF">POCTA_138.1.T1320117</name>
</gene>